<organism evidence="2 3">
    <name type="scientific">Eimeria necatrix</name>
    <dbReference type="NCBI Taxonomy" id="51315"/>
    <lineage>
        <taxon>Eukaryota</taxon>
        <taxon>Sar</taxon>
        <taxon>Alveolata</taxon>
        <taxon>Apicomplexa</taxon>
        <taxon>Conoidasida</taxon>
        <taxon>Coccidia</taxon>
        <taxon>Eucoccidiorida</taxon>
        <taxon>Eimeriorina</taxon>
        <taxon>Eimeriidae</taxon>
        <taxon>Eimeria</taxon>
    </lineage>
</organism>
<accession>U6ME33</accession>
<dbReference type="InterPro" id="IPR023780">
    <property type="entry name" value="Chromo_domain"/>
</dbReference>
<dbReference type="VEuPathDB" id="ToxoDB:ENH_00016550"/>
<protein>
    <recommendedName>
        <fullName evidence="1">Chromo domain-containing protein</fullName>
    </recommendedName>
</protein>
<dbReference type="Pfam" id="PF00385">
    <property type="entry name" value="Chromo"/>
    <property type="match status" value="1"/>
</dbReference>
<name>U6ME33_9EIME</name>
<dbReference type="OrthoDB" id="433924at2759"/>
<dbReference type="SUPFAM" id="SSF54160">
    <property type="entry name" value="Chromo domain-like"/>
    <property type="match status" value="1"/>
</dbReference>
<dbReference type="EMBL" id="HG722477">
    <property type="protein sequence ID" value="CDJ62502.1"/>
    <property type="molecule type" value="Genomic_DNA"/>
</dbReference>
<dbReference type="CDD" id="cd00024">
    <property type="entry name" value="CD_CSD"/>
    <property type="match status" value="1"/>
</dbReference>
<gene>
    <name evidence="2" type="ORF">ENH_00016550</name>
</gene>
<dbReference type="GeneID" id="25471833"/>
<sequence>MSGENPLTAADLDIVGALAPTLTPPMTKLFRQLCDRAESHILKAKWQQKYYAETKRRAVEYVVGDKLVPHRPRPCALVPSAADAAWPPIHDAAGNPTEEYKVDYIMDQRSSGEAAQYLMKWRRTPEDQATWKPAHHLTGCPALLRVWRRRQRRRLRARNNIGPSEA</sequence>
<evidence type="ECO:0000313" key="3">
    <source>
        <dbReference type="Proteomes" id="UP000030754"/>
    </source>
</evidence>
<evidence type="ECO:0000259" key="1">
    <source>
        <dbReference type="PROSITE" id="PS50013"/>
    </source>
</evidence>
<feature type="domain" description="Chromo" evidence="1">
    <location>
        <begin position="100"/>
        <end position="159"/>
    </location>
</feature>
<dbReference type="PROSITE" id="PS50013">
    <property type="entry name" value="CHROMO_2"/>
    <property type="match status" value="1"/>
</dbReference>
<dbReference type="SMART" id="SM00298">
    <property type="entry name" value="CHROMO"/>
    <property type="match status" value="1"/>
</dbReference>
<dbReference type="Proteomes" id="UP000030754">
    <property type="component" value="Unassembled WGS sequence"/>
</dbReference>
<dbReference type="RefSeq" id="XP_013439864.1">
    <property type="nucleotide sequence ID" value="XM_013584410.1"/>
</dbReference>
<evidence type="ECO:0000313" key="2">
    <source>
        <dbReference type="EMBL" id="CDJ62502.1"/>
    </source>
</evidence>
<dbReference type="InterPro" id="IPR016197">
    <property type="entry name" value="Chromo-like_dom_sf"/>
</dbReference>
<proteinExistence type="predicted"/>
<keyword evidence="3" id="KW-1185">Reference proteome</keyword>
<dbReference type="InterPro" id="IPR000953">
    <property type="entry name" value="Chromo/chromo_shadow_dom"/>
</dbReference>
<reference evidence="2" key="2">
    <citation type="submission" date="2013-10" db="EMBL/GenBank/DDBJ databases">
        <authorList>
            <person name="Aslett M."/>
        </authorList>
    </citation>
    <scope>NUCLEOTIDE SEQUENCE [LARGE SCALE GENOMIC DNA]</scope>
    <source>
        <strain evidence="2">Houghton</strain>
    </source>
</reference>
<dbReference type="AlphaFoldDB" id="U6ME33"/>
<reference evidence="2" key="1">
    <citation type="submission" date="2013-10" db="EMBL/GenBank/DDBJ databases">
        <title>Genomic analysis of the causative agents of coccidiosis in chickens.</title>
        <authorList>
            <person name="Reid A.J."/>
            <person name="Blake D."/>
            <person name="Billington K."/>
            <person name="Browne H."/>
            <person name="Dunn M."/>
            <person name="Hung S."/>
            <person name="Kawahara F."/>
            <person name="Miranda-Saavedra D."/>
            <person name="Mourier T."/>
            <person name="Nagra H."/>
            <person name="Otto T.D."/>
            <person name="Rawlings N."/>
            <person name="Sanchez A."/>
            <person name="Sanders M."/>
            <person name="Subramaniam C."/>
            <person name="Tay Y."/>
            <person name="Dear P."/>
            <person name="Doerig C."/>
            <person name="Gruber A."/>
            <person name="Parkinson J."/>
            <person name="Shirley M."/>
            <person name="Wan K.L."/>
            <person name="Berriman M."/>
            <person name="Tomley F."/>
            <person name="Pain A."/>
        </authorList>
    </citation>
    <scope>NUCLEOTIDE SEQUENCE [LARGE SCALE GENOMIC DNA]</scope>
    <source>
        <strain evidence="2">Houghton</strain>
    </source>
</reference>
<dbReference type="Gene3D" id="2.40.50.40">
    <property type="match status" value="1"/>
</dbReference>